<name>A0ABP6CIV9_9ACTN</name>
<feature type="compositionally biased region" description="Polar residues" evidence="1">
    <location>
        <begin position="63"/>
        <end position="72"/>
    </location>
</feature>
<keyword evidence="2" id="KW-0732">Signal</keyword>
<accession>A0ABP6CIV9</accession>
<dbReference type="EMBL" id="BAAARJ010000011">
    <property type="protein sequence ID" value="GAA2620067.1"/>
    <property type="molecule type" value="Genomic_DNA"/>
</dbReference>
<evidence type="ECO:0008006" key="5">
    <source>
        <dbReference type="Google" id="ProtNLM"/>
    </source>
</evidence>
<feature type="signal peptide" evidence="2">
    <location>
        <begin position="1"/>
        <end position="36"/>
    </location>
</feature>
<gene>
    <name evidence="3" type="ORF">GCM10009863_37620</name>
</gene>
<feature type="region of interest" description="Disordered" evidence="1">
    <location>
        <begin position="37"/>
        <end position="76"/>
    </location>
</feature>
<evidence type="ECO:0000256" key="2">
    <source>
        <dbReference type="SAM" id="SignalP"/>
    </source>
</evidence>
<protein>
    <recommendedName>
        <fullName evidence="5">Flp pilus assembly protein RcpC/CpaB domain-containing protein</fullName>
    </recommendedName>
</protein>
<comment type="caution">
    <text evidence="3">The sequence shown here is derived from an EMBL/GenBank/DDBJ whole genome shotgun (WGS) entry which is preliminary data.</text>
</comment>
<evidence type="ECO:0000313" key="4">
    <source>
        <dbReference type="Proteomes" id="UP001501447"/>
    </source>
</evidence>
<feature type="chain" id="PRO_5047400064" description="Flp pilus assembly protein RcpC/CpaB domain-containing protein" evidence="2">
    <location>
        <begin position="37"/>
        <end position="160"/>
    </location>
</feature>
<evidence type="ECO:0000313" key="3">
    <source>
        <dbReference type="EMBL" id="GAA2620067.1"/>
    </source>
</evidence>
<reference evidence="4" key="1">
    <citation type="journal article" date="2019" name="Int. J. Syst. Evol. Microbiol.">
        <title>The Global Catalogue of Microorganisms (GCM) 10K type strain sequencing project: providing services to taxonomists for standard genome sequencing and annotation.</title>
        <authorList>
            <consortium name="The Broad Institute Genomics Platform"/>
            <consortium name="The Broad Institute Genome Sequencing Center for Infectious Disease"/>
            <person name="Wu L."/>
            <person name="Ma J."/>
        </authorList>
    </citation>
    <scope>NUCLEOTIDE SEQUENCE [LARGE SCALE GENOMIC DNA]</scope>
    <source>
        <strain evidence="4">JCM 16373</strain>
    </source>
</reference>
<proteinExistence type="predicted"/>
<dbReference type="Proteomes" id="UP001501447">
    <property type="component" value="Unassembled WGS sequence"/>
</dbReference>
<sequence>MRAGRGGRGPRRRRASARRRLLSAGLAVCAAAIAVAAPGRGTARESESRQTQGQRPGSERSVTRQSSGTDTVSAPVRISDAATVRLLSPGDRIDVLASESRSDSARVVARSVRVAQVPKSGDTVTGDEADGALIVVAVTRRAATALAGAAADSRLTVSLC</sequence>
<evidence type="ECO:0000256" key="1">
    <source>
        <dbReference type="SAM" id="MobiDB-lite"/>
    </source>
</evidence>
<organism evidence="3 4">
    <name type="scientific">Streptomyces axinellae</name>
    <dbReference type="NCBI Taxonomy" id="552788"/>
    <lineage>
        <taxon>Bacteria</taxon>
        <taxon>Bacillati</taxon>
        <taxon>Actinomycetota</taxon>
        <taxon>Actinomycetes</taxon>
        <taxon>Kitasatosporales</taxon>
        <taxon>Streptomycetaceae</taxon>
        <taxon>Streptomyces</taxon>
    </lineage>
</organism>
<keyword evidence="4" id="KW-1185">Reference proteome</keyword>